<dbReference type="Gene3D" id="3.20.20.30">
    <property type="entry name" value="Luciferase-like domain"/>
    <property type="match status" value="1"/>
</dbReference>
<dbReference type="InterPro" id="IPR036661">
    <property type="entry name" value="Luciferase-like_sf"/>
</dbReference>
<keyword evidence="1 4" id="KW-0560">Oxidoreductase</keyword>
<keyword evidence="2 4" id="KW-0503">Monooxygenase</keyword>
<keyword evidence="5" id="KW-1185">Reference proteome</keyword>
<comment type="caution">
    <text evidence="4">The sequence shown here is derived from an EMBL/GenBank/DDBJ whole genome shotgun (WGS) entry which is preliminary data.</text>
</comment>
<evidence type="ECO:0000313" key="4">
    <source>
        <dbReference type="EMBL" id="VZO35522.1"/>
    </source>
</evidence>
<dbReference type="SUPFAM" id="SSF51679">
    <property type="entry name" value="Bacterial luciferase-like"/>
    <property type="match status" value="1"/>
</dbReference>
<dbReference type="GO" id="GO:0052601">
    <property type="term" value="F:limonene 1,2-monooxygenase [NAD(P)H) activity"/>
    <property type="evidence" value="ECO:0007669"/>
    <property type="project" value="UniProtKB-EC"/>
</dbReference>
<reference evidence="4 5" key="1">
    <citation type="submission" date="2019-11" db="EMBL/GenBank/DDBJ databases">
        <authorList>
            <person name="Criscuolo A."/>
        </authorList>
    </citation>
    <scope>NUCLEOTIDE SEQUENCE [LARGE SCALE GENOMIC DNA]</scope>
    <source>
        <strain evidence="4">CIP111667</strain>
    </source>
</reference>
<dbReference type="Proteomes" id="UP000419743">
    <property type="component" value="Unassembled WGS sequence"/>
</dbReference>
<dbReference type="InterPro" id="IPR050766">
    <property type="entry name" value="Bact_Lucif_Oxidored"/>
</dbReference>
<proteinExistence type="predicted"/>
<name>A0A7M4DF29_9MICO</name>
<dbReference type="PANTHER" id="PTHR30137">
    <property type="entry name" value="LUCIFERASE-LIKE MONOOXYGENASE"/>
    <property type="match status" value="1"/>
</dbReference>
<accession>A0A7M4DF29</accession>
<organism evidence="4 5">
    <name type="scientific">Occultella aeris</name>
    <dbReference type="NCBI Taxonomy" id="2761496"/>
    <lineage>
        <taxon>Bacteria</taxon>
        <taxon>Bacillati</taxon>
        <taxon>Actinomycetota</taxon>
        <taxon>Actinomycetes</taxon>
        <taxon>Micrococcales</taxon>
        <taxon>Ruaniaceae</taxon>
        <taxon>Occultella</taxon>
    </lineage>
</organism>
<dbReference type="InterPro" id="IPR011251">
    <property type="entry name" value="Luciferase-like_dom"/>
</dbReference>
<dbReference type="EMBL" id="CACRYJ010000011">
    <property type="protein sequence ID" value="VZO35522.1"/>
    <property type="molecule type" value="Genomic_DNA"/>
</dbReference>
<evidence type="ECO:0000259" key="3">
    <source>
        <dbReference type="Pfam" id="PF00296"/>
    </source>
</evidence>
<dbReference type="PANTHER" id="PTHR30137:SF8">
    <property type="entry name" value="BLR5498 PROTEIN"/>
    <property type="match status" value="1"/>
</dbReference>
<dbReference type="Pfam" id="PF00296">
    <property type="entry name" value="Bac_luciferase"/>
    <property type="match status" value="1"/>
</dbReference>
<sequence>MRFRIQDIVPYQPQDVNGVPISPTERLERVVAAAVLAEELGYDSFAVGERHYGDFLSSAPTVLLGAIAAATSRILLSTGVTVLSLLDPVRAAEDYATVDVLSGGRLEIVIGKGNEVEHFPIFGKDGALQYEYLVENYELLRRLLSEEDVTWSGAHRAPLEHVTTSPRPFDGRWRIWHGSATSTDAVELAAKWGDPVFSSHTLQPTVNYKRLLDHYRERWEFYGRDPALAWVGAGSGGLYLAETNEAAVEQYRPVFEANRARASLRDHGANTLGKVSAFATVEEAADTGTALVGTPERVAEKIVRFHDALGHHVQAISANHLLPHEAQHDVLRQFAEEVIPLVNAELGTDLWSAADAGRARGFTAPDQRGRRSAGRGLGVAVTV</sequence>
<dbReference type="AlphaFoldDB" id="A0A7M4DF29"/>
<feature type="domain" description="Luciferase-like" evidence="3">
    <location>
        <begin position="20"/>
        <end position="311"/>
    </location>
</feature>
<protein>
    <submittedName>
        <fullName evidence="4">Limonene 1,2-monooxygenase</fullName>
        <ecNumber evidence="4">1.14.13.107</ecNumber>
    </submittedName>
</protein>
<evidence type="ECO:0000313" key="5">
    <source>
        <dbReference type="Proteomes" id="UP000419743"/>
    </source>
</evidence>
<gene>
    <name evidence="4" type="primary">limB_1</name>
    <name evidence="4" type="ORF">HALOF300_00720</name>
</gene>
<evidence type="ECO:0000256" key="1">
    <source>
        <dbReference type="ARBA" id="ARBA00023002"/>
    </source>
</evidence>
<dbReference type="EC" id="1.14.13.107" evidence="4"/>
<evidence type="ECO:0000256" key="2">
    <source>
        <dbReference type="ARBA" id="ARBA00023033"/>
    </source>
</evidence>
<dbReference type="GO" id="GO:0005829">
    <property type="term" value="C:cytosol"/>
    <property type="evidence" value="ECO:0007669"/>
    <property type="project" value="TreeGrafter"/>
</dbReference>
<dbReference type="RefSeq" id="WP_156739335.1">
    <property type="nucleotide sequence ID" value="NZ_CACRYJ010000011.1"/>
</dbReference>